<dbReference type="EMBL" id="CABDUW010003586">
    <property type="protein sequence ID" value="VTJ89471.1"/>
    <property type="molecule type" value="Genomic_DNA"/>
</dbReference>
<proteinExistence type="predicted"/>
<gene>
    <name evidence="2" type="ORF">GHT09_000346</name>
    <name evidence="3" type="ORF">MONAX_5E016003</name>
</gene>
<evidence type="ECO:0000313" key="3">
    <source>
        <dbReference type="EMBL" id="VTJ89471.1"/>
    </source>
</evidence>
<reference evidence="2" key="2">
    <citation type="submission" date="2020-08" db="EMBL/GenBank/DDBJ databases">
        <authorList>
            <person name="Shumante A."/>
            <person name="Zimin A.V."/>
            <person name="Puiu D."/>
            <person name="Salzberg S.L."/>
        </authorList>
    </citation>
    <scope>NUCLEOTIDE SEQUENCE</scope>
    <source>
        <strain evidence="2">WC2-LM</strain>
        <tissue evidence="2">Liver</tissue>
    </source>
</reference>
<evidence type="ECO:0000313" key="4">
    <source>
        <dbReference type="Proteomes" id="UP000335636"/>
    </source>
</evidence>
<keyword evidence="1" id="KW-1133">Transmembrane helix</keyword>
<keyword evidence="1" id="KW-0472">Membrane</keyword>
<protein>
    <submittedName>
        <fullName evidence="3">Uncharacterized protein</fullName>
    </submittedName>
</protein>
<name>A0A5E4D8L1_MARMO</name>
<dbReference type="SUPFAM" id="SSF51971">
    <property type="entry name" value="Nucleotide-binding domain"/>
    <property type="match status" value="1"/>
</dbReference>
<dbReference type="AlphaFoldDB" id="A0A5E4D8L1"/>
<keyword evidence="4" id="KW-1185">Reference proteome</keyword>
<dbReference type="Proteomes" id="UP000662637">
    <property type="component" value="Unassembled WGS sequence"/>
</dbReference>
<keyword evidence="1" id="KW-0812">Transmembrane</keyword>
<dbReference type="EMBL" id="WJEC01000011">
    <property type="protein sequence ID" value="KAF7487169.1"/>
    <property type="molecule type" value="Genomic_DNA"/>
</dbReference>
<sequence length="106" mass="11640">METSRNEQQWRCLLERSRESPSQATIPIVGIVADVVLLGAVATGAVFAFVLWKKKNTVTVLETSPDLSPDCSLTGCFHPIDVNKRGPMLQLPLTSNYVYVSVFLSS</sequence>
<reference evidence="3 4" key="1">
    <citation type="submission" date="2019-04" db="EMBL/GenBank/DDBJ databases">
        <authorList>
            <person name="Alioto T."/>
            <person name="Alioto T."/>
        </authorList>
    </citation>
    <scope>NUCLEOTIDE SEQUENCE [LARGE SCALE GENOMIC DNA]</scope>
</reference>
<evidence type="ECO:0000256" key="1">
    <source>
        <dbReference type="SAM" id="Phobius"/>
    </source>
</evidence>
<dbReference type="Proteomes" id="UP000335636">
    <property type="component" value="Unassembled WGS sequence"/>
</dbReference>
<accession>A0A5E4D8L1</accession>
<feature type="transmembrane region" description="Helical" evidence="1">
    <location>
        <begin position="26"/>
        <end position="52"/>
    </location>
</feature>
<organism evidence="3 4">
    <name type="scientific">Marmota monax</name>
    <name type="common">Woodchuck</name>
    <dbReference type="NCBI Taxonomy" id="9995"/>
    <lineage>
        <taxon>Eukaryota</taxon>
        <taxon>Metazoa</taxon>
        <taxon>Chordata</taxon>
        <taxon>Craniata</taxon>
        <taxon>Vertebrata</taxon>
        <taxon>Euteleostomi</taxon>
        <taxon>Mammalia</taxon>
        <taxon>Eutheria</taxon>
        <taxon>Euarchontoglires</taxon>
        <taxon>Glires</taxon>
        <taxon>Rodentia</taxon>
        <taxon>Sciuromorpha</taxon>
        <taxon>Sciuridae</taxon>
        <taxon>Xerinae</taxon>
        <taxon>Marmotini</taxon>
        <taxon>Marmota</taxon>
    </lineage>
</organism>
<evidence type="ECO:0000313" key="2">
    <source>
        <dbReference type="EMBL" id="KAF7487169.1"/>
    </source>
</evidence>